<proteinExistence type="predicted"/>
<protein>
    <submittedName>
        <fullName evidence="1">Uncharacterized protein</fullName>
    </submittedName>
</protein>
<accession>A0A2N0D1A5</accession>
<comment type="caution">
    <text evidence="1">The sequence shown here is derived from an EMBL/GenBank/DDBJ whole genome shotgun (WGS) entry which is preliminary data.</text>
</comment>
<gene>
    <name evidence="1" type="ORF">CWR43_29930</name>
</gene>
<dbReference type="Proteomes" id="UP000232164">
    <property type="component" value="Unassembled WGS sequence"/>
</dbReference>
<evidence type="ECO:0000313" key="1">
    <source>
        <dbReference type="EMBL" id="PKA39900.1"/>
    </source>
</evidence>
<dbReference type="EMBL" id="PIQN01000025">
    <property type="protein sequence ID" value="PKA39900.1"/>
    <property type="molecule type" value="Genomic_DNA"/>
</dbReference>
<reference evidence="1 2" key="2">
    <citation type="submission" date="2017-12" db="EMBL/GenBank/DDBJ databases">
        <title>Genome sequence of Rhizobium sullae HCNT1 isolated from Sulla coronaria nodules and featuring peculiar denitrification phenotypes.</title>
        <authorList>
            <person name="De Diego-Diaz B."/>
            <person name="Treu L."/>
            <person name="Campanaro S."/>
            <person name="Da Silva Duarte V."/>
            <person name="Basaglia M."/>
            <person name="Favaro L."/>
            <person name="Casella S."/>
            <person name="Squartini A."/>
        </authorList>
    </citation>
    <scope>NUCLEOTIDE SEQUENCE [LARGE SCALE GENOMIC DNA]</scope>
    <source>
        <strain evidence="1 2">HCNT1</strain>
    </source>
</reference>
<evidence type="ECO:0000313" key="2">
    <source>
        <dbReference type="Proteomes" id="UP000232164"/>
    </source>
</evidence>
<name>A0A2N0D1A5_RHISU</name>
<reference evidence="1 2" key="1">
    <citation type="submission" date="2017-11" db="EMBL/GenBank/DDBJ databases">
        <authorList>
            <person name="Han C.G."/>
        </authorList>
    </citation>
    <scope>NUCLEOTIDE SEQUENCE [LARGE SCALE GENOMIC DNA]</scope>
    <source>
        <strain evidence="1 2">HCNT1</strain>
    </source>
</reference>
<sequence>MDNLKEVARLTSLLEDSLQNICTADQRRQIMDDNSCELPKVLQVQLDGLIDQAAELRGLLKIGQAARRNEALSPAVISAALVMAEEICRALSELDDPDKA</sequence>
<dbReference type="RefSeq" id="WP_100772851.1">
    <property type="nucleotide sequence ID" value="NZ_PIQN01000025.1"/>
</dbReference>
<organism evidence="1 2">
    <name type="scientific">Rhizobium sullae</name>
    <name type="common">Rhizobium hedysari</name>
    <dbReference type="NCBI Taxonomy" id="50338"/>
    <lineage>
        <taxon>Bacteria</taxon>
        <taxon>Pseudomonadati</taxon>
        <taxon>Pseudomonadota</taxon>
        <taxon>Alphaproteobacteria</taxon>
        <taxon>Hyphomicrobiales</taxon>
        <taxon>Rhizobiaceae</taxon>
        <taxon>Rhizobium/Agrobacterium group</taxon>
        <taxon>Rhizobium</taxon>
    </lineage>
</organism>
<dbReference type="AlphaFoldDB" id="A0A2N0D1A5"/>